<accession>A0ABD3MY70</accession>
<reference evidence="1 2" key="1">
    <citation type="submission" date="2024-10" db="EMBL/GenBank/DDBJ databases">
        <title>Updated reference genomes for cyclostephanoid diatoms.</title>
        <authorList>
            <person name="Roberts W.R."/>
            <person name="Alverson A.J."/>
        </authorList>
    </citation>
    <scope>NUCLEOTIDE SEQUENCE [LARGE SCALE GENOMIC DNA]</scope>
    <source>
        <strain evidence="1 2">AJA276-08</strain>
    </source>
</reference>
<sequence>MAFEEEVYGWDGWITKSIEVHPDALGGRDIFQSTVGDDISKDKIARLAKILGFHTTKPSREAMLAKICTHDVMEGVRSTSESCTSC</sequence>
<dbReference type="EMBL" id="JALLAZ020001682">
    <property type="protein sequence ID" value="KAL3768299.1"/>
    <property type="molecule type" value="Genomic_DNA"/>
</dbReference>
<keyword evidence="2" id="KW-1185">Reference proteome</keyword>
<dbReference type="AlphaFoldDB" id="A0ABD3MY70"/>
<evidence type="ECO:0000313" key="2">
    <source>
        <dbReference type="Proteomes" id="UP001530315"/>
    </source>
</evidence>
<organism evidence="1 2">
    <name type="scientific">Stephanodiscus triporus</name>
    <dbReference type="NCBI Taxonomy" id="2934178"/>
    <lineage>
        <taxon>Eukaryota</taxon>
        <taxon>Sar</taxon>
        <taxon>Stramenopiles</taxon>
        <taxon>Ochrophyta</taxon>
        <taxon>Bacillariophyta</taxon>
        <taxon>Coscinodiscophyceae</taxon>
        <taxon>Thalassiosirophycidae</taxon>
        <taxon>Stephanodiscales</taxon>
        <taxon>Stephanodiscaceae</taxon>
        <taxon>Stephanodiscus</taxon>
    </lineage>
</organism>
<evidence type="ECO:0000313" key="1">
    <source>
        <dbReference type="EMBL" id="KAL3768299.1"/>
    </source>
</evidence>
<comment type="caution">
    <text evidence="1">The sequence shown here is derived from an EMBL/GenBank/DDBJ whole genome shotgun (WGS) entry which is preliminary data.</text>
</comment>
<proteinExistence type="predicted"/>
<dbReference type="Proteomes" id="UP001530315">
    <property type="component" value="Unassembled WGS sequence"/>
</dbReference>
<name>A0ABD3MY70_9STRA</name>
<gene>
    <name evidence="1" type="ORF">ACHAW5_005662</name>
</gene>
<protein>
    <submittedName>
        <fullName evidence="1">Uncharacterized protein</fullName>
    </submittedName>
</protein>